<dbReference type="PANTHER" id="PTHR14614">
    <property type="entry name" value="HEPATOCELLULAR CARCINOMA-ASSOCIATED ANTIGEN"/>
    <property type="match status" value="1"/>
</dbReference>
<evidence type="ECO:0000313" key="1">
    <source>
        <dbReference type="EMBL" id="GFH30968.1"/>
    </source>
</evidence>
<dbReference type="AlphaFoldDB" id="A0A6A0AEA6"/>
<accession>A0A6A0AEA6</accession>
<dbReference type="PANTHER" id="PTHR14614:SF123">
    <property type="entry name" value="OS04G0645500 PROTEIN"/>
    <property type="match status" value="1"/>
</dbReference>
<sequence>MEVLPMLRRNCEGNLGSGKQVSVVELDWFQPDQVAALQPPFDIVIAADCIYSEAIIPHLHRTIMDLTTERSTGGG</sequence>
<dbReference type="EMBL" id="BLLF01005262">
    <property type="protein sequence ID" value="GFH30968.1"/>
    <property type="molecule type" value="Genomic_DNA"/>
</dbReference>
<dbReference type="Proteomes" id="UP000485058">
    <property type="component" value="Unassembled WGS sequence"/>
</dbReference>
<dbReference type="InterPro" id="IPR029063">
    <property type="entry name" value="SAM-dependent_MTases_sf"/>
</dbReference>
<keyword evidence="2" id="KW-1185">Reference proteome</keyword>
<dbReference type="Gene3D" id="3.40.50.150">
    <property type="entry name" value="Vaccinia Virus protein VP39"/>
    <property type="match status" value="1"/>
</dbReference>
<reference evidence="1 2" key="1">
    <citation type="submission" date="2020-02" db="EMBL/GenBank/DDBJ databases">
        <title>Draft genome sequence of Haematococcus lacustris strain NIES-144.</title>
        <authorList>
            <person name="Morimoto D."/>
            <person name="Nakagawa S."/>
            <person name="Yoshida T."/>
            <person name="Sawayama S."/>
        </authorList>
    </citation>
    <scope>NUCLEOTIDE SEQUENCE [LARGE SCALE GENOMIC DNA]</scope>
    <source>
        <strain evidence="1 2">NIES-144</strain>
    </source>
</reference>
<comment type="caution">
    <text evidence="1">The sequence shown here is derived from an EMBL/GenBank/DDBJ whole genome shotgun (WGS) entry which is preliminary data.</text>
</comment>
<gene>
    <name evidence="1" type="ORF">HaLaN_29909</name>
</gene>
<organism evidence="1 2">
    <name type="scientific">Haematococcus lacustris</name>
    <name type="common">Green alga</name>
    <name type="synonym">Haematococcus pluvialis</name>
    <dbReference type="NCBI Taxonomy" id="44745"/>
    <lineage>
        <taxon>Eukaryota</taxon>
        <taxon>Viridiplantae</taxon>
        <taxon>Chlorophyta</taxon>
        <taxon>core chlorophytes</taxon>
        <taxon>Chlorophyceae</taxon>
        <taxon>CS clade</taxon>
        <taxon>Chlamydomonadales</taxon>
        <taxon>Haematococcaceae</taxon>
        <taxon>Haematococcus</taxon>
    </lineage>
</organism>
<dbReference type="InterPro" id="IPR019410">
    <property type="entry name" value="Methyltransf_16"/>
</dbReference>
<dbReference type="Pfam" id="PF10294">
    <property type="entry name" value="Methyltransf_16"/>
    <property type="match status" value="1"/>
</dbReference>
<proteinExistence type="predicted"/>
<feature type="non-terminal residue" evidence="1">
    <location>
        <position position="75"/>
    </location>
</feature>
<evidence type="ECO:0000313" key="2">
    <source>
        <dbReference type="Proteomes" id="UP000485058"/>
    </source>
</evidence>
<name>A0A6A0AEA6_HAELA</name>
<protein>
    <submittedName>
        <fullName evidence="1">Uncharacterized protein</fullName>
    </submittedName>
</protein>